<feature type="repeat" description="PPR" evidence="2">
    <location>
        <begin position="98"/>
        <end position="132"/>
    </location>
</feature>
<evidence type="ECO:0000256" key="1">
    <source>
        <dbReference type="ARBA" id="ARBA00022737"/>
    </source>
</evidence>
<dbReference type="Pfam" id="PF13041">
    <property type="entry name" value="PPR_2"/>
    <property type="match status" value="1"/>
</dbReference>
<dbReference type="RefSeq" id="XP_010910879.1">
    <property type="nucleotide sequence ID" value="XM_010912577.1"/>
</dbReference>
<dbReference type="Proteomes" id="UP000504607">
    <property type="component" value="Unplaced"/>
</dbReference>
<dbReference type="PANTHER" id="PTHR47926">
    <property type="entry name" value="PENTATRICOPEPTIDE REPEAT-CONTAINING PROTEIN"/>
    <property type="match status" value="1"/>
</dbReference>
<keyword evidence="1" id="KW-0677">Repeat</keyword>
<organism evidence="3 4">
    <name type="scientific">Elaeis guineensis var. tenera</name>
    <name type="common">Oil palm</name>
    <dbReference type="NCBI Taxonomy" id="51953"/>
    <lineage>
        <taxon>Eukaryota</taxon>
        <taxon>Viridiplantae</taxon>
        <taxon>Streptophyta</taxon>
        <taxon>Embryophyta</taxon>
        <taxon>Tracheophyta</taxon>
        <taxon>Spermatophyta</taxon>
        <taxon>Magnoliopsida</taxon>
        <taxon>Liliopsida</taxon>
        <taxon>Arecaceae</taxon>
        <taxon>Arecoideae</taxon>
        <taxon>Cocoseae</taxon>
        <taxon>Elaeidinae</taxon>
        <taxon>Elaeis</taxon>
    </lineage>
</organism>
<dbReference type="Gene3D" id="1.25.40.10">
    <property type="entry name" value="Tetratricopeptide repeat domain"/>
    <property type="match status" value="2"/>
</dbReference>
<dbReference type="InParanoid" id="A0A6I9QMB9"/>
<sequence>MTLSNSLMNIHVKCWQIDLAHLLFDGMPEKDLISWNVMIFGCAKNGHVEEGLPLLCEMKARNIRVNEATFLSIISTYEQQDLALEIHGHMWEMGFESHVFICNAFIDTYSRIGNVDLGRIIFDEMPKRDIITQNSMI</sequence>
<feature type="repeat" description="PPR" evidence="2">
    <location>
        <begin position="31"/>
        <end position="65"/>
    </location>
</feature>
<reference evidence="4" key="1">
    <citation type="submission" date="2025-08" db="UniProtKB">
        <authorList>
            <consortium name="RefSeq"/>
        </authorList>
    </citation>
    <scope>IDENTIFICATION</scope>
</reference>
<dbReference type="Pfam" id="PF01535">
    <property type="entry name" value="PPR"/>
    <property type="match status" value="1"/>
</dbReference>
<gene>
    <name evidence="4" type="primary">LOC105036852</name>
</gene>
<dbReference type="GO" id="GO:0009451">
    <property type="term" value="P:RNA modification"/>
    <property type="evidence" value="ECO:0007669"/>
    <property type="project" value="InterPro"/>
</dbReference>
<dbReference type="InterPro" id="IPR002885">
    <property type="entry name" value="PPR_rpt"/>
</dbReference>
<dbReference type="NCBIfam" id="TIGR00756">
    <property type="entry name" value="PPR"/>
    <property type="match status" value="2"/>
</dbReference>
<dbReference type="InterPro" id="IPR046960">
    <property type="entry name" value="PPR_At4g14850-like_plant"/>
</dbReference>
<dbReference type="InterPro" id="IPR011990">
    <property type="entry name" value="TPR-like_helical_dom_sf"/>
</dbReference>
<evidence type="ECO:0000313" key="4">
    <source>
        <dbReference type="RefSeq" id="XP_010910879.1"/>
    </source>
</evidence>
<dbReference type="AlphaFoldDB" id="A0A6I9QMB9"/>
<accession>A0A6I9QMB9</accession>
<evidence type="ECO:0000313" key="3">
    <source>
        <dbReference type="Proteomes" id="UP000504607"/>
    </source>
</evidence>
<dbReference type="PANTHER" id="PTHR47926:SF347">
    <property type="entry name" value="PENTATRICOPEPTIDE REPEAT-CONTAINING PROTEIN"/>
    <property type="match status" value="1"/>
</dbReference>
<protein>
    <submittedName>
        <fullName evidence="4">Pentatricopeptide repeat-containing protein At4g21065-like</fullName>
    </submittedName>
</protein>
<dbReference type="PROSITE" id="PS51375">
    <property type="entry name" value="PPR"/>
    <property type="match status" value="2"/>
</dbReference>
<proteinExistence type="predicted"/>
<keyword evidence="3" id="KW-1185">Reference proteome</keyword>
<evidence type="ECO:0000256" key="2">
    <source>
        <dbReference type="PROSITE-ProRule" id="PRU00708"/>
    </source>
</evidence>
<dbReference type="GO" id="GO:0003723">
    <property type="term" value="F:RNA binding"/>
    <property type="evidence" value="ECO:0007669"/>
    <property type="project" value="InterPro"/>
</dbReference>
<name>A0A6I9QMB9_ELAGV</name>
<dbReference type="OrthoDB" id="185373at2759"/>